<dbReference type="Proteomes" id="UP000256779">
    <property type="component" value="Unassembled WGS sequence"/>
</dbReference>
<name>A0A3D9L5Z1_MARFU</name>
<proteinExistence type="predicted"/>
<feature type="domain" description="SpoVT-AbrB" evidence="1">
    <location>
        <begin position="7"/>
        <end position="52"/>
    </location>
</feature>
<dbReference type="SUPFAM" id="SSF89447">
    <property type="entry name" value="AbrB/MazE/MraZ-like"/>
    <property type="match status" value="1"/>
</dbReference>
<dbReference type="RefSeq" id="WP_115866882.1">
    <property type="nucleotide sequence ID" value="NZ_QREG01000003.1"/>
</dbReference>
<reference evidence="2 3" key="1">
    <citation type="submission" date="2018-07" db="EMBL/GenBank/DDBJ databases">
        <title>Genomic Encyclopedia of Type Strains, Phase IV (KMG-IV): sequencing the most valuable type-strain genomes for metagenomic binning, comparative biology and taxonomic classification.</title>
        <authorList>
            <person name="Goeker M."/>
        </authorList>
    </citation>
    <scope>NUCLEOTIDE SEQUENCE [LARGE SCALE GENOMIC DNA]</scope>
    <source>
        <strain evidence="2 3">DSM 4134</strain>
    </source>
</reference>
<organism evidence="2 3">
    <name type="scientific">Marinoscillum furvescens DSM 4134</name>
    <dbReference type="NCBI Taxonomy" id="1122208"/>
    <lineage>
        <taxon>Bacteria</taxon>
        <taxon>Pseudomonadati</taxon>
        <taxon>Bacteroidota</taxon>
        <taxon>Cytophagia</taxon>
        <taxon>Cytophagales</taxon>
        <taxon>Reichenbachiellaceae</taxon>
        <taxon>Marinoscillum</taxon>
    </lineage>
</organism>
<dbReference type="Pfam" id="PF04014">
    <property type="entry name" value="MazE_antitoxin"/>
    <property type="match status" value="1"/>
</dbReference>
<comment type="caution">
    <text evidence="2">The sequence shown here is derived from an EMBL/GenBank/DDBJ whole genome shotgun (WGS) entry which is preliminary data.</text>
</comment>
<evidence type="ECO:0000313" key="2">
    <source>
        <dbReference type="EMBL" id="REE01598.1"/>
    </source>
</evidence>
<gene>
    <name evidence="2" type="ORF">C7460_103114</name>
</gene>
<sequence length="74" mass="8250">MEKVKVTTVGSSVGIVLPKSIQAKLRVNKGDTITFIETEKGIEITAYDSEFEEQMDVARKVMDQYRNALGELAK</sequence>
<dbReference type="AlphaFoldDB" id="A0A3D9L5Z1"/>
<dbReference type="InterPro" id="IPR037914">
    <property type="entry name" value="SpoVT-AbrB_sf"/>
</dbReference>
<dbReference type="Gene3D" id="2.10.260.10">
    <property type="match status" value="1"/>
</dbReference>
<evidence type="ECO:0000313" key="3">
    <source>
        <dbReference type="Proteomes" id="UP000256779"/>
    </source>
</evidence>
<dbReference type="OrthoDB" id="9795766at2"/>
<evidence type="ECO:0000259" key="1">
    <source>
        <dbReference type="SMART" id="SM00966"/>
    </source>
</evidence>
<dbReference type="EMBL" id="QREG01000003">
    <property type="protein sequence ID" value="REE01598.1"/>
    <property type="molecule type" value="Genomic_DNA"/>
</dbReference>
<dbReference type="NCBIfam" id="TIGR02609">
    <property type="entry name" value="doc_partner"/>
    <property type="match status" value="1"/>
</dbReference>
<protein>
    <submittedName>
        <fullName evidence="2">Putative addiction module antidote</fullName>
    </submittedName>
</protein>
<dbReference type="SMART" id="SM00966">
    <property type="entry name" value="SpoVT_AbrB"/>
    <property type="match status" value="1"/>
</dbReference>
<accession>A0A3D9L5Z1</accession>
<dbReference type="InterPro" id="IPR013432">
    <property type="entry name" value="Doc_partner"/>
</dbReference>
<dbReference type="GO" id="GO:0003677">
    <property type="term" value="F:DNA binding"/>
    <property type="evidence" value="ECO:0007669"/>
    <property type="project" value="InterPro"/>
</dbReference>
<dbReference type="InterPro" id="IPR007159">
    <property type="entry name" value="SpoVT-AbrB_dom"/>
</dbReference>
<keyword evidence="3" id="KW-1185">Reference proteome</keyword>